<dbReference type="GO" id="GO:0030414">
    <property type="term" value="F:peptidase inhibitor activity"/>
    <property type="evidence" value="ECO:0007669"/>
    <property type="project" value="InterPro"/>
</dbReference>
<sequence>MQRLSLLILAACLSLALTKSVSTTEKPCEDYCKIEGQNNQYECCDRNPGRCPTVKRPYCPQIHISVRSCRFDTHCEKHEKCCEEPCLTHKVCKPAIQGPRAG</sequence>
<feature type="chain" id="PRO_5029568062" evidence="1">
    <location>
        <begin position="19"/>
        <end position="102"/>
    </location>
</feature>
<dbReference type="EMBL" id="MT375561">
    <property type="protein sequence ID" value="QOL09946.1"/>
    <property type="molecule type" value="mRNA"/>
</dbReference>
<proteinExistence type="evidence at transcript level"/>
<keyword evidence="1" id="KW-0732">Signal</keyword>
<dbReference type="Gene3D" id="4.10.75.10">
    <property type="entry name" value="Elafin-like"/>
    <property type="match status" value="1"/>
</dbReference>
<feature type="domain" description="WAP" evidence="2">
    <location>
        <begin position="44"/>
        <end position="96"/>
    </location>
</feature>
<dbReference type="SUPFAM" id="SSF57256">
    <property type="entry name" value="Elafin-like"/>
    <property type="match status" value="1"/>
</dbReference>
<dbReference type="PROSITE" id="PS51390">
    <property type="entry name" value="WAP"/>
    <property type="match status" value="1"/>
</dbReference>
<accession>A0A7L9R3C9</accession>
<organism evidence="3">
    <name type="scientific">Penaeus vannamei</name>
    <name type="common">Whiteleg shrimp</name>
    <name type="synonym">Litopenaeus vannamei</name>
    <dbReference type="NCBI Taxonomy" id="6689"/>
    <lineage>
        <taxon>Eukaryota</taxon>
        <taxon>Metazoa</taxon>
        <taxon>Ecdysozoa</taxon>
        <taxon>Arthropoda</taxon>
        <taxon>Crustacea</taxon>
        <taxon>Multicrustacea</taxon>
        <taxon>Malacostraca</taxon>
        <taxon>Eumalacostraca</taxon>
        <taxon>Eucarida</taxon>
        <taxon>Decapoda</taxon>
        <taxon>Dendrobranchiata</taxon>
        <taxon>Penaeoidea</taxon>
        <taxon>Penaeidae</taxon>
        <taxon>Penaeus</taxon>
    </lineage>
</organism>
<name>A0A7L9R3C9_PENVA</name>
<protein>
    <submittedName>
        <fullName evidence="3">Type Ia crustin cruIa-5</fullName>
    </submittedName>
</protein>
<dbReference type="Pfam" id="PF00095">
    <property type="entry name" value="WAP"/>
    <property type="match status" value="1"/>
</dbReference>
<evidence type="ECO:0000256" key="1">
    <source>
        <dbReference type="SAM" id="SignalP"/>
    </source>
</evidence>
<dbReference type="InterPro" id="IPR036645">
    <property type="entry name" value="Elafin-like_sf"/>
</dbReference>
<feature type="signal peptide" evidence="1">
    <location>
        <begin position="1"/>
        <end position="18"/>
    </location>
</feature>
<dbReference type="GO" id="GO:0005576">
    <property type="term" value="C:extracellular region"/>
    <property type="evidence" value="ECO:0007669"/>
    <property type="project" value="InterPro"/>
</dbReference>
<evidence type="ECO:0000259" key="2">
    <source>
        <dbReference type="PROSITE" id="PS51390"/>
    </source>
</evidence>
<dbReference type="AlphaFoldDB" id="A0A7L9R3C9"/>
<evidence type="ECO:0000313" key="3">
    <source>
        <dbReference type="EMBL" id="QOL09946.1"/>
    </source>
</evidence>
<dbReference type="InterPro" id="IPR008197">
    <property type="entry name" value="WAP_dom"/>
</dbReference>
<reference evidence="3" key="1">
    <citation type="journal article" date="2020" name="Mar. Drugs">
        <title>Molecular and Functional Diversity of Crustin-Like Genes in the Shrimp Litopenaeus vannamei.</title>
        <authorList>
            <person name="Li S."/>
            <person name="Lv X."/>
            <person name="Yu Y."/>
            <person name="Zhang X."/>
            <person name="Li F."/>
        </authorList>
    </citation>
    <scope>NUCLEOTIDE SEQUENCE</scope>
    <source>
        <tissue evidence="3">Epidermis</tissue>
    </source>
</reference>
<gene>
    <name evidence="3" type="primary">CruIa-5</name>
</gene>